<dbReference type="AlphaFoldDB" id="A0A816LXN1"/>
<protein>
    <submittedName>
        <fullName evidence="3">(rape) hypothetical protein</fullName>
    </submittedName>
</protein>
<evidence type="ECO:0000313" key="3">
    <source>
        <dbReference type="EMBL" id="CAF1965571.1"/>
    </source>
</evidence>
<feature type="non-terminal residue" evidence="3">
    <location>
        <position position="1"/>
    </location>
</feature>
<sequence>WVCGYGIQESFGVFKNGWSIIKWVLMGRSGQQVFFDLAFSQSDQKNFRRLGKSSHGRFRVSGLHFVQVSISSLSTLDSFVKPCDKTILWNKIVSFVWCYWCCLVSISFGVLFTVSGLGISFCISFCVWILFCLDITIGCGHIYVKWGQRIKLLPSLRFQMCLASLNHAQTMAVCIGKDWECWVMRINYLGGVQCSWLYKIGLMSPSDLIMMVLRFLSFMVGNIGILASGPVCFSGWFMIVLWYVSNIIWNMIGTIGGRGSLADHRKSNRKRCSLTKEWGREAEIMGWQMWKQGCRCLVCRHTLGIILKVYGWVPSWTAQCMVFWSRCLELLTGKRVLWLDSLNQPQKTKLTIAMDLKRSHRLARTDARASGRRRGSETHRGKGSITP</sequence>
<proteinExistence type="predicted"/>
<organism evidence="3">
    <name type="scientific">Brassica napus</name>
    <name type="common">Rape</name>
    <dbReference type="NCBI Taxonomy" id="3708"/>
    <lineage>
        <taxon>Eukaryota</taxon>
        <taxon>Viridiplantae</taxon>
        <taxon>Streptophyta</taxon>
        <taxon>Embryophyta</taxon>
        <taxon>Tracheophyta</taxon>
        <taxon>Spermatophyta</taxon>
        <taxon>Magnoliopsida</taxon>
        <taxon>eudicotyledons</taxon>
        <taxon>Gunneridae</taxon>
        <taxon>Pentapetalae</taxon>
        <taxon>rosids</taxon>
        <taxon>malvids</taxon>
        <taxon>Brassicales</taxon>
        <taxon>Brassicaceae</taxon>
        <taxon>Brassiceae</taxon>
        <taxon>Brassica</taxon>
    </lineage>
</organism>
<name>A0A816LXN1_BRANA</name>
<feature type="transmembrane region" description="Helical" evidence="2">
    <location>
        <begin position="233"/>
        <end position="261"/>
    </location>
</feature>
<dbReference type="Proteomes" id="UP001295469">
    <property type="component" value="Chromosome C07"/>
</dbReference>
<reference evidence="3" key="1">
    <citation type="submission" date="2021-01" db="EMBL/GenBank/DDBJ databases">
        <authorList>
            <consortium name="Genoscope - CEA"/>
            <person name="William W."/>
        </authorList>
    </citation>
    <scope>NUCLEOTIDE SEQUENCE</scope>
</reference>
<evidence type="ECO:0000256" key="2">
    <source>
        <dbReference type="SAM" id="Phobius"/>
    </source>
</evidence>
<keyword evidence="2" id="KW-1133">Transmembrane helix</keyword>
<feature type="transmembrane region" description="Helical" evidence="2">
    <location>
        <begin position="208"/>
        <end position="227"/>
    </location>
</feature>
<evidence type="ECO:0000256" key="1">
    <source>
        <dbReference type="SAM" id="MobiDB-lite"/>
    </source>
</evidence>
<gene>
    <name evidence="3" type="ORF">DARMORV10_C07P13550.1</name>
</gene>
<feature type="compositionally biased region" description="Basic and acidic residues" evidence="1">
    <location>
        <begin position="363"/>
        <end position="380"/>
    </location>
</feature>
<keyword evidence="2" id="KW-0812">Transmembrane</keyword>
<keyword evidence="2" id="KW-0472">Membrane</keyword>
<feature type="transmembrane region" description="Helical" evidence="2">
    <location>
        <begin position="118"/>
        <end position="144"/>
    </location>
</feature>
<dbReference type="EMBL" id="HG994371">
    <property type="protein sequence ID" value="CAF1965571.1"/>
    <property type="molecule type" value="Genomic_DNA"/>
</dbReference>
<feature type="region of interest" description="Disordered" evidence="1">
    <location>
        <begin position="361"/>
        <end position="387"/>
    </location>
</feature>
<feature type="transmembrane region" description="Helical" evidence="2">
    <location>
        <begin position="92"/>
        <end position="112"/>
    </location>
</feature>
<accession>A0A816LXN1</accession>